<sequence length="312" mass="32900">MPGEPVLRLPLQATLLSLAFLLAGSLWQWYPPWMPLSADTAPLPAPLWTGRTLAFVERAAEPLLLTWLIGVVLTHALGLHDLHHRWRAGLVFVGLLIAGHAAGLALSGLLQPLGPLAPVLVHGAELLGWAGLLTLAMFAAVQAGHPARTTRPADVRTGVVAVFGPSCLLAMWSGWTFLLASLMDLPLISYVPAQVPLPIRIAMPMLLVAIAVVGTRGVWDGLAGLVSPVPPARSAAAALLACTAALALLTPLAGLVALVAATAERPWLNLVTAAAVIALSLLVQYLLARWLARPLLLARRTPRPQPRARARA</sequence>
<feature type="transmembrane region" description="Helical" evidence="1">
    <location>
        <begin position="64"/>
        <end position="82"/>
    </location>
</feature>
<dbReference type="EMBL" id="SRYW01000007">
    <property type="protein sequence ID" value="TGY34237.1"/>
    <property type="molecule type" value="Genomic_DNA"/>
</dbReference>
<feature type="transmembrane region" description="Helical" evidence="1">
    <location>
        <begin position="267"/>
        <end position="292"/>
    </location>
</feature>
<proteinExistence type="predicted"/>
<keyword evidence="1" id="KW-0812">Transmembrane</keyword>
<keyword evidence="1" id="KW-1133">Transmembrane helix</keyword>
<reference evidence="2 3" key="1">
    <citation type="submission" date="2019-04" db="EMBL/GenBank/DDBJ databases">
        <title>Microbes associate with the intestines of laboratory mice.</title>
        <authorList>
            <person name="Navarre W."/>
            <person name="Wong E."/>
            <person name="Huang K."/>
            <person name="Tropini C."/>
            <person name="Ng K."/>
            <person name="Yu B."/>
        </authorList>
    </citation>
    <scope>NUCLEOTIDE SEQUENCE [LARGE SCALE GENOMIC DNA]</scope>
    <source>
        <strain evidence="2 3">NM62_B4-13</strain>
    </source>
</reference>
<name>A0A4S2CYS7_STEMA</name>
<feature type="transmembrane region" description="Helical" evidence="1">
    <location>
        <begin position="197"/>
        <end position="215"/>
    </location>
</feature>
<keyword evidence="1" id="KW-0472">Membrane</keyword>
<dbReference type="Proteomes" id="UP000306631">
    <property type="component" value="Unassembled WGS sequence"/>
</dbReference>
<gene>
    <name evidence="2" type="ORF">E5352_10240</name>
</gene>
<evidence type="ECO:0000313" key="2">
    <source>
        <dbReference type="EMBL" id="TGY34237.1"/>
    </source>
</evidence>
<evidence type="ECO:0008006" key="4">
    <source>
        <dbReference type="Google" id="ProtNLM"/>
    </source>
</evidence>
<dbReference type="RefSeq" id="WP_136004926.1">
    <property type="nucleotide sequence ID" value="NZ_SRYW01000007.1"/>
</dbReference>
<comment type="caution">
    <text evidence="2">The sequence shown here is derived from an EMBL/GenBank/DDBJ whole genome shotgun (WGS) entry which is preliminary data.</text>
</comment>
<protein>
    <recommendedName>
        <fullName evidence="4">Transmembrane protein</fullName>
    </recommendedName>
</protein>
<evidence type="ECO:0000313" key="3">
    <source>
        <dbReference type="Proteomes" id="UP000306631"/>
    </source>
</evidence>
<evidence type="ECO:0000256" key="1">
    <source>
        <dbReference type="SAM" id="Phobius"/>
    </source>
</evidence>
<feature type="transmembrane region" description="Helical" evidence="1">
    <location>
        <begin position="157"/>
        <end position="177"/>
    </location>
</feature>
<accession>A0A4S2CYS7</accession>
<dbReference type="AlphaFoldDB" id="A0A4S2CYS7"/>
<feature type="transmembrane region" description="Helical" evidence="1">
    <location>
        <begin position="126"/>
        <end position="145"/>
    </location>
</feature>
<feature type="transmembrane region" description="Helical" evidence="1">
    <location>
        <begin position="236"/>
        <end position="261"/>
    </location>
</feature>
<feature type="transmembrane region" description="Helical" evidence="1">
    <location>
        <begin position="89"/>
        <end position="106"/>
    </location>
</feature>
<organism evidence="2 3">
    <name type="scientific">Stenotrophomonas maltophilia</name>
    <name type="common">Pseudomonas maltophilia</name>
    <name type="synonym">Xanthomonas maltophilia</name>
    <dbReference type="NCBI Taxonomy" id="40324"/>
    <lineage>
        <taxon>Bacteria</taxon>
        <taxon>Pseudomonadati</taxon>
        <taxon>Pseudomonadota</taxon>
        <taxon>Gammaproteobacteria</taxon>
        <taxon>Lysobacterales</taxon>
        <taxon>Lysobacteraceae</taxon>
        <taxon>Stenotrophomonas</taxon>
        <taxon>Stenotrophomonas maltophilia group</taxon>
    </lineage>
</organism>